<organism evidence="1 2">
    <name type="scientific">Enterococcus phage 113</name>
    <dbReference type="NCBI Taxonomy" id="2835638"/>
    <lineage>
        <taxon>Viruses</taxon>
        <taxon>Duplodnaviria</taxon>
        <taxon>Heunggongvirae</taxon>
        <taxon>Uroviricota</taxon>
        <taxon>Caudoviricetes</taxon>
        <taxon>Herelleviridae</taxon>
        <taxon>Brockvirinae</taxon>
        <taxon>Schiekvirus</taxon>
        <taxon>Schiekvirus sv113</taxon>
    </lineage>
</organism>
<reference evidence="1 2" key="1">
    <citation type="submission" date="2021-05" db="EMBL/GenBank/DDBJ databases">
        <authorList>
            <person name="Canfield G.S."/>
            <person name="Duerkop B.A."/>
        </authorList>
    </citation>
    <scope>NUCLEOTIDE SEQUENCE [LARGE SCALE GENOMIC DNA]</scope>
</reference>
<keyword evidence="2" id="KW-1185">Reference proteome</keyword>
<name>A0A8E7FYK5_9CAUD</name>
<proteinExistence type="predicted"/>
<accession>A0A8E7FYK5</accession>
<sequence length="86" mass="10095">MTYLKEAYYEAYDKITENEQNNPFIHIDEEGNFIEPIKNPFTCEGAYLLACKDVANALEADREVGYNNPAYIQMLKWLDKLAYEYI</sequence>
<evidence type="ECO:0000313" key="2">
    <source>
        <dbReference type="Proteomes" id="UP000677423"/>
    </source>
</evidence>
<evidence type="ECO:0008006" key="3">
    <source>
        <dbReference type="Google" id="ProtNLM"/>
    </source>
</evidence>
<gene>
    <name evidence="1" type="ORF">p113_90</name>
</gene>
<evidence type="ECO:0000313" key="1">
    <source>
        <dbReference type="EMBL" id="QVW54512.1"/>
    </source>
</evidence>
<protein>
    <recommendedName>
        <fullName evidence="3">Phage protein</fullName>
    </recommendedName>
</protein>
<dbReference type="EMBL" id="MZ147816">
    <property type="protein sequence ID" value="QVW54512.1"/>
    <property type="molecule type" value="Genomic_DNA"/>
</dbReference>
<dbReference type="Proteomes" id="UP000677423">
    <property type="component" value="Segment"/>
</dbReference>